<organism evidence="2 3">
    <name type="scientific">Pseudomonas fluorescens</name>
    <dbReference type="NCBI Taxonomy" id="294"/>
    <lineage>
        <taxon>Bacteria</taxon>
        <taxon>Pseudomonadati</taxon>
        <taxon>Pseudomonadota</taxon>
        <taxon>Gammaproteobacteria</taxon>
        <taxon>Pseudomonadales</taxon>
        <taxon>Pseudomonadaceae</taxon>
        <taxon>Pseudomonas</taxon>
    </lineage>
</organism>
<dbReference type="PATRIC" id="fig|294.162.peg.1233"/>
<evidence type="ECO:0000256" key="1">
    <source>
        <dbReference type="SAM" id="MobiDB-lite"/>
    </source>
</evidence>
<dbReference type="Proteomes" id="UP000050349">
    <property type="component" value="Unassembled WGS sequence"/>
</dbReference>
<sequence>MQHAFALHLTDSTTDNPTASDYTSFPKDCRTSIVDGFRIDKITGEIYGKLVISPYQPSTEQFKFETPQLASAPSQHVPPLVVGKIDNVVYVDFRVSNNDSIVPDETAPERNPRGAGRKRSSTVNPIAHLAIELLTGPGEQHPSWLDNIIFGSCLTAAGQSQNVCNVAMNEVVGALYLHELKVEILVAQGTPLRKAQRIIKAARHAAHGIHHYLACRPKLLQSHESAAKLEESLAPSNLPPAGYAFTGGSKQH</sequence>
<evidence type="ECO:0000313" key="3">
    <source>
        <dbReference type="Proteomes" id="UP000050349"/>
    </source>
</evidence>
<dbReference type="RefSeq" id="WP_155510398.1">
    <property type="nucleotide sequence ID" value="NZ_LJXB01000062.1"/>
</dbReference>
<name>A0A0P8XKX3_PSEFL</name>
<evidence type="ECO:0000313" key="2">
    <source>
        <dbReference type="EMBL" id="KPU61018.1"/>
    </source>
</evidence>
<proteinExistence type="predicted"/>
<comment type="caution">
    <text evidence="2">The sequence shown here is derived from an EMBL/GenBank/DDBJ whole genome shotgun (WGS) entry which is preliminary data.</text>
</comment>
<accession>A0A0P8XKX3</accession>
<protein>
    <submittedName>
        <fullName evidence="2">Uncharacterized protein</fullName>
    </submittedName>
</protein>
<gene>
    <name evidence="2" type="ORF">AN403_5074</name>
</gene>
<dbReference type="OrthoDB" id="7028722at2"/>
<dbReference type="EMBL" id="LJXB01000062">
    <property type="protein sequence ID" value="KPU61018.1"/>
    <property type="molecule type" value="Genomic_DNA"/>
</dbReference>
<dbReference type="AlphaFoldDB" id="A0A0P8XKX3"/>
<feature type="region of interest" description="Disordered" evidence="1">
    <location>
        <begin position="101"/>
        <end position="121"/>
    </location>
</feature>
<reference evidence="2 3" key="1">
    <citation type="submission" date="2015-09" db="EMBL/GenBank/DDBJ databases">
        <authorList>
            <person name="Jackson K.R."/>
            <person name="Lunt B.L."/>
            <person name="Fisher J.N.B."/>
            <person name="Gardner A.V."/>
            <person name="Bailey M.E."/>
            <person name="Deus L.M."/>
            <person name="Earl A.S."/>
            <person name="Gibby P.D."/>
            <person name="Hartmann K.A."/>
            <person name="Liu J.E."/>
            <person name="Manci A.M."/>
            <person name="Nielsen D.A."/>
            <person name="Solomon M.B."/>
            <person name="Breakwell D.P."/>
            <person name="Burnett S.H."/>
            <person name="Grose J.H."/>
        </authorList>
    </citation>
    <scope>NUCLEOTIDE SEQUENCE [LARGE SCALE GENOMIC DNA]</scope>
    <source>
        <strain evidence="2 3">S613</strain>
    </source>
</reference>